<dbReference type="EMBL" id="CM000207">
    <property type="protein sequence ID" value="EAN76983.1"/>
    <property type="molecule type" value="Genomic_DNA"/>
</dbReference>
<reference evidence="3 4" key="2">
    <citation type="journal article" date="2005" name="Science">
        <title>The genome of the African trypanosome Trypanosoma brucei.</title>
        <authorList>
            <person name="Berriman M."/>
            <person name="Ghedin E."/>
            <person name="Hertz-Fowler C."/>
            <person name="Blandin G."/>
            <person name="Renauld H."/>
            <person name="Bartholomeu D.C."/>
            <person name="Lennard N.J."/>
            <person name="Caler E."/>
            <person name="Hamlin N.E."/>
            <person name="Haas B."/>
            <person name="Bohme U."/>
            <person name="Hannick L."/>
            <person name="Aslett M.A."/>
            <person name="Shallom J."/>
            <person name="Marcello L."/>
            <person name="Hou L."/>
            <person name="Wickstead B."/>
            <person name="Alsmark U.C."/>
            <person name="Arrowsmith C."/>
            <person name="Atkin R.J."/>
            <person name="Barron A.J."/>
            <person name="Bringaud F."/>
            <person name="Brooks K."/>
            <person name="Carrington M."/>
            <person name="Cherevach I."/>
            <person name="Chillingworth T.J."/>
            <person name="Churcher C."/>
            <person name="Clark L.N."/>
            <person name="Corton C.H."/>
            <person name="Cronin A."/>
            <person name="Davies R.M."/>
            <person name="Doggett J."/>
            <person name="Djikeng A."/>
            <person name="Feldblyum T."/>
            <person name="Field M.C."/>
            <person name="Fraser A."/>
            <person name="Goodhead I."/>
            <person name="Hance Z."/>
            <person name="Harper D."/>
            <person name="Harris B.R."/>
            <person name="Hauser H."/>
            <person name="Hostetler J."/>
            <person name="Ivens A."/>
            <person name="Jagels K."/>
            <person name="Johnson D."/>
            <person name="Johnson J."/>
            <person name="Jones K."/>
            <person name="Kerhornou A.X."/>
            <person name="Koo H."/>
            <person name="Larke N."/>
            <person name="Landfear S."/>
            <person name="Larkin C."/>
            <person name="Leech V."/>
            <person name="Line A."/>
            <person name="Lord A."/>
            <person name="Macleod A."/>
            <person name="Mooney P.J."/>
            <person name="Moule S."/>
            <person name="Martin D.M."/>
            <person name="Morgan G.W."/>
            <person name="Mungall K."/>
            <person name="Norbertczak H."/>
            <person name="Ormond D."/>
            <person name="Pai G."/>
            <person name="Peacock C.S."/>
            <person name="Peterson J."/>
            <person name="Quail M.A."/>
            <person name="Rabbinowitsch E."/>
            <person name="Rajandream M.A."/>
            <person name="Reitter C."/>
            <person name="Salzberg S.L."/>
            <person name="Sanders M."/>
            <person name="Schobel S."/>
            <person name="Sharp S."/>
            <person name="Simmonds M."/>
            <person name="Simpson A.J."/>
            <person name="Tallon L."/>
            <person name="Turner C.M."/>
            <person name="Tait A."/>
            <person name="Tivey A.R."/>
            <person name="Van Aken S."/>
            <person name="Walker D."/>
            <person name="Wanless D."/>
            <person name="Wang S."/>
            <person name="White B."/>
            <person name="White O."/>
            <person name="Whitehead S."/>
            <person name="Woodward J."/>
            <person name="Wortman J."/>
            <person name="Adams M.D."/>
            <person name="Embley T.M."/>
            <person name="Gull K."/>
            <person name="Ullu E."/>
            <person name="Barry J.D."/>
            <person name="Fairlamb A.H."/>
            <person name="Opperdoes F."/>
            <person name="Barrell B.G."/>
            <person name="Donelson J.E."/>
            <person name="Hall N."/>
            <person name="Fraser C.M."/>
            <person name="Melville S.E."/>
            <person name="El-Sayed N.M."/>
        </authorList>
    </citation>
    <scope>NUCLEOTIDE SEQUENCE [LARGE SCALE GENOMIC DNA]</scope>
    <source>
        <strain evidence="3 4">927/4 GUTat10.1</strain>
    </source>
</reference>
<dbReference type="PaxDb" id="5691-EAN76983"/>
<feature type="region of interest" description="Disordered" evidence="1">
    <location>
        <begin position="333"/>
        <end position="352"/>
    </location>
</feature>
<evidence type="ECO:0000256" key="1">
    <source>
        <dbReference type="SAM" id="MobiDB-lite"/>
    </source>
</evidence>
<evidence type="ECO:0000313" key="4">
    <source>
        <dbReference type="Proteomes" id="UP000008524"/>
    </source>
</evidence>
<dbReference type="GeneID" id="3660702"/>
<accession>Q38DY7</accession>
<dbReference type="RefSeq" id="XP_827313.1">
    <property type="nucleotide sequence ID" value="XM_822220.1"/>
</dbReference>
<feature type="transmembrane region" description="Helical" evidence="2">
    <location>
        <begin position="500"/>
        <end position="525"/>
    </location>
</feature>
<dbReference type="KEGG" id="tbr:Tb09.211.1670"/>
<sequence>MLYIYIYIYISFFFICFISLLVLHLVCSIVQCYMEGDVIPSVRNHLQDFTPLIPTDAYGTKHMKGFRVGLGKLDFSSEFVFLHPISSELLDQLKRLTKEEKDGERGMSVGSGVTNPPLVEALKCSDLQRCALRSNNVIVATSFGLWGTVDHCGDIIDAVKARFLAGADERRMSKKVKLQLKHFFKFLNEMQVDVVVLSPDRTRVAVYSAVRSRSSFTPRTELSAAEATRRPGDGGRTLLALEFDHGDGSWCPLRLAPELEKEKEEVGDNGEGNASPLPFIPEDTLLLDGCNASITHGASLTLGALGYDSPADSRANSRTVYKPQRVSDWKGYKDEVTESHEGSDTPEGKSPFEGMRYPNIRPLDIQFFDILLRGLNPRFRLNRIRLLVAFPVAILGAGFGVILTVYLRSAMGSCCRDASSNTCSGSADHNISDEYCEQTFCDDNNNTALAQVHTAFLFGNAPVPGHFVVGATCCMLLASVATLLVGYFTARSLAVKSRPLFHMVVMCVQILLAAAAAVLSAYTIFILSHSRHKIDCSFFGDGDALSCMMAQRFCPNYIIEVVRPGPWPVELVLSSVLFLLCVVELVAAFLPPMPSKEVVESCIKAIPETGTFYPSVYAPDGITSREKATMRCTMKKNLRMQLKTRASQKDILLTRNVTIGELIAANRDQSLKEKTERLSVPTHNSTTSHNNREVEQIHYMVYDAAD</sequence>
<dbReference type="STRING" id="185431.Q38DY7"/>
<keyword evidence="2" id="KW-1133">Transmembrane helix</keyword>
<evidence type="ECO:0000313" key="3">
    <source>
        <dbReference type="EMBL" id="EAN76983.1"/>
    </source>
</evidence>
<name>Q38DY7_TRYB2</name>
<keyword evidence="4" id="KW-1185">Reference proteome</keyword>
<keyword evidence="2" id="KW-0472">Membrane</keyword>
<organism evidence="3 4">
    <name type="scientific">Trypanosoma brucei brucei (strain 927/4 GUTat10.1)</name>
    <dbReference type="NCBI Taxonomy" id="185431"/>
    <lineage>
        <taxon>Eukaryota</taxon>
        <taxon>Discoba</taxon>
        <taxon>Euglenozoa</taxon>
        <taxon>Kinetoplastea</taxon>
        <taxon>Metakinetoplastina</taxon>
        <taxon>Trypanosomatida</taxon>
        <taxon>Trypanosomatidae</taxon>
        <taxon>Trypanosoma</taxon>
    </lineage>
</organism>
<feature type="compositionally biased region" description="Basic and acidic residues" evidence="1">
    <location>
        <begin position="333"/>
        <end position="347"/>
    </location>
</feature>
<dbReference type="OrthoDB" id="266882at2759"/>
<reference evidence="3 4" key="1">
    <citation type="journal article" date="2005" name="Science">
        <title>Comparative genomics of trypanosomatid parasitic protozoa.</title>
        <authorList>
            <person name="El-Sayed N.M."/>
            <person name="Myler P.J."/>
            <person name="Blandin G."/>
            <person name="Berriman M."/>
            <person name="Crabtree J."/>
            <person name="Aggarwal G."/>
            <person name="Caler E."/>
            <person name="Renauld H."/>
            <person name="Worthey E.A."/>
            <person name="Hertz-Fowler C."/>
            <person name="Ghedin E."/>
            <person name="Peacock C."/>
            <person name="Bartholomeu D.C."/>
            <person name="Haas B.J."/>
            <person name="Tran A.N."/>
            <person name="Wortman J.R."/>
            <person name="Alsmark U.C."/>
            <person name="Angiuoli S."/>
            <person name="Anupama A."/>
            <person name="Badger J."/>
            <person name="Bringaud F."/>
            <person name="Cadag E."/>
            <person name="Carlton J.M."/>
            <person name="Cerqueira G.C."/>
            <person name="Creasy T."/>
            <person name="Delcher A.L."/>
            <person name="Djikeng A."/>
            <person name="Embley T.M."/>
            <person name="Hauser C."/>
            <person name="Ivens A.C."/>
            <person name="Kummerfeld S.K."/>
            <person name="Pereira-Leal J.B."/>
            <person name="Nilsson D."/>
            <person name="Peterson J."/>
            <person name="Salzberg S.L."/>
            <person name="Shallom J."/>
            <person name="Silva J.C."/>
            <person name="Sundaram J."/>
            <person name="Westenberger S."/>
            <person name="White O."/>
            <person name="Melville S.E."/>
            <person name="Donelson J.E."/>
            <person name="Andersson B."/>
            <person name="Stuart K.D."/>
            <person name="Hall N."/>
        </authorList>
    </citation>
    <scope>NUCLEOTIDE SEQUENCE [LARGE SCALE GENOMIC DNA]</scope>
    <source>
        <strain evidence="3 4">927/4 GUTat10.1</strain>
    </source>
</reference>
<dbReference type="AlphaFoldDB" id="Q38DY7"/>
<protein>
    <submittedName>
        <fullName evidence="3">Uncharacterized protein</fullName>
    </submittedName>
</protein>
<dbReference type="OMA" id="MRYPNIR"/>
<keyword evidence="2" id="KW-0812">Transmembrane</keyword>
<feature type="transmembrane region" description="Helical" evidence="2">
    <location>
        <begin position="6"/>
        <end position="26"/>
    </location>
</feature>
<dbReference type="Proteomes" id="UP000008524">
    <property type="component" value="Chromosome 9"/>
</dbReference>
<evidence type="ECO:0000256" key="2">
    <source>
        <dbReference type="SAM" id="Phobius"/>
    </source>
</evidence>
<feature type="transmembrane region" description="Helical" evidence="2">
    <location>
        <begin position="386"/>
        <end position="407"/>
    </location>
</feature>
<gene>
    <name evidence="3" type="ORF">Tb09.211.1670</name>
</gene>
<proteinExistence type="predicted"/>
<dbReference type="eggNOG" id="ENOG502SPPB">
    <property type="taxonomic scope" value="Eukaryota"/>
</dbReference>
<feature type="transmembrane region" description="Helical" evidence="2">
    <location>
        <begin position="467"/>
        <end position="488"/>
    </location>
</feature>
<dbReference type="InParanoid" id="Q38DY7"/>